<evidence type="ECO:0000259" key="2">
    <source>
        <dbReference type="Pfam" id="PF00144"/>
    </source>
</evidence>
<dbReference type="InterPro" id="IPR050491">
    <property type="entry name" value="AmpC-like"/>
</dbReference>
<dbReference type="RefSeq" id="WP_311618240.1">
    <property type="nucleotide sequence ID" value="NZ_JAVREV010000007.1"/>
</dbReference>
<protein>
    <submittedName>
        <fullName evidence="3">Serine hydrolase domain-containing protein</fullName>
        <ecNumber evidence="3">3.1.1.103</ecNumber>
    </submittedName>
</protein>
<name>A0ABU2S4N4_9ACTN</name>
<dbReference type="EMBL" id="JAVREV010000007">
    <property type="protein sequence ID" value="MDT0443942.1"/>
    <property type="molecule type" value="Genomic_DNA"/>
</dbReference>
<dbReference type="Gene3D" id="3.40.710.10">
    <property type="entry name" value="DD-peptidase/beta-lactamase superfamily"/>
    <property type="match status" value="1"/>
</dbReference>
<organism evidence="3 4">
    <name type="scientific">Streptomyces johnsoniae</name>
    <dbReference type="NCBI Taxonomy" id="3075532"/>
    <lineage>
        <taxon>Bacteria</taxon>
        <taxon>Bacillati</taxon>
        <taxon>Actinomycetota</taxon>
        <taxon>Actinomycetes</taxon>
        <taxon>Kitasatosporales</taxon>
        <taxon>Streptomycetaceae</taxon>
        <taxon>Streptomyces</taxon>
    </lineage>
</organism>
<reference evidence="4" key="1">
    <citation type="submission" date="2023-07" db="EMBL/GenBank/DDBJ databases">
        <title>30 novel species of actinomycetes from the DSMZ collection.</title>
        <authorList>
            <person name="Nouioui I."/>
        </authorList>
    </citation>
    <scope>NUCLEOTIDE SEQUENCE [LARGE SCALE GENOMIC DNA]</scope>
    <source>
        <strain evidence="4">DSM 41886</strain>
    </source>
</reference>
<proteinExistence type="predicted"/>
<accession>A0ABU2S4N4</accession>
<dbReference type="InterPro" id="IPR012338">
    <property type="entry name" value="Beta-lactam/transpept-like"/>
</dbReference>
<dbReference type="PANTHER" id="PTHR46825:SF7">
    <property type="entry name" value="D-ALANYL-D-ALANINE CARBOXYPEPTIDASE"/>
    <property type="match status" value="1"/>
</dbReference>
<dbReference type="Pfam" id="PF00144">
    <property type="entry name" value="Beta-lactamase"/>
    <property type="match status" value="1"/>
</dbReference>
<gene>
    <name evidence="3" type="ORF">RM779_15270</name>
</gene>
<dbReference type="Proteomes" id="UP001183615">
    <property type="component" value="Unassembled WGS sequence"/>
</dbReference>
<comment type="caution">
    <text evidence="3">The sequence shown here is derived from an EMBL/GenBank/DDBJ whole genome shotgun (WGS) entry which is preliminary data.</text>
</comment>
<feature type="domain" description="Beta-lactamase-related" evidence="2">
    <location>
        <begin position="74"/>
        <end position="359"/>
    </location>
</feature>
<keyword evidence="3" id="KW-0378">Hydrolase</keyword>
<evidence type="ECO:0000256" key="1">
    <source>
        <dbReference type="SAM" id="SignalP"/>
    </source>
</evidence>
<keyword evidence="1" id="KW-0732">Signal</keyword>
<evidence type="ECO:0000313" key="4">
    <source>
        <dbReference type="Proteomes" id="UP001183615"/>
    </source>
</evidence>
<evidence type="ECO:0000313" key="3">
    <source>
        <dbReference type="EMBL" id="MDT0443942.1"/>
    </source>
</evidence>
<dbReference type="GO" id="GO:0016787">
    <property type="term" value="F:hydrolase activity"/>
    <property type="evidence" value="ECO:0007669"/>
    <property type="project" value="UniProtKB-KW"/>
</dbReference>
<feature type="chain" id="PRO_5047100996" evidence="1">
    <location>
        <begin position="28"/>
        <end position="402"/>
    </location>
</feature>
<dbReference type="EC" id="3.1.1.103" evidence="3"/>
<dbReference type="PANTHER" id="PTHR46825">
    <property type="entry name" value="D-ALANYL-D-ALANINE-CARBOXYPEPTIDASE/ENDOPEPTIDASE AMPH"/>
    <property type="match status" value="1"/>
</dbReference>
<dbReference type="SUPFAM" id="SSF56601">
    <property type="entry name" value="beta-lactamase/transpeptidase-like"/>
    <property type="match status" value="1"/>
</dbReference>
<feature type="signal peptide" evidence="1">
    <location>
        <begin position="1"/>
        <end position="27"/>
    </location>
</feature>
<keyword evidence="4" id="KW-1185">Reference proteome</keyword>
<dbReference type="InterPro" id="IPR001466">
    <property type="entry name" value="Beta-lactam-related"/>
</dbReference>
<sequence>MRYRRTTLVRAALATAALALTTATAMATGSAAVGTPPEPEPDSGLDRDAEAVHATGATGVLAEWENAAGDGSWARAGAADLDGDRPVPRDAYYRIGSDTKTFTAVVALQLVAEGTLGLDDTVEQWLPGLVGGNGNDGSRVTLHNLLRQTSGLANYTDVLFGDPEALTPESYHESRFTTTTAEQAVGLATSRPPAWLPDAADPASETRWGYSNTNYVLAGLIIEAATGHSWEREVHERIIEPLGLTRTLTPGTSAYVPQPTAAAYLRFPGEDELTDTTLSGGGGADGAIISTTGDMNTFLRALMDGTLLPPAQLAEMKRTVPAPDFYGPGTGYGLGIAWAPRCGNGEGLWFHGGTSFGTVSETAVTENGDTAASAAVFTLSFDARQDDQDEATRTMIDHALCG</sequence>